<evidence type="ECO:0000313" key="2">
    <source>
        <dbReference type="Proteomes" id="UP001140096"/>
    </source>
</evidence>
<gene>
    <name evidence="1" type="ORF">H4S07_004121</name>
</gene>
<evidence type="ECO:0000313" key="1">
    <source>
        <dbReference type="EMBL" id="KAJ2804966.1"/>
    </source>
</evidence>
<dbReference type="EMBL" id="JANBUP010001555">
    <property type="protein sequence ID" value="KAJ2804966.1"/>
    <property type="molecule type" value="Genomic_DNA"/>
</dbReference>
<organism evidence="1 2">
    <name type="scientific">Coemansia furcata</name>
    <dbReference type="NCBI Taxonomy" id="417177"/>
    <lineage>
        <taxon>Eukaryota</taxon>
        <taxon>Fungi</taxon>
        <taxon>Fungi incertae sedis</taxon>
        <taxon>Zoopagomycota</taxon>
        <taxon>Kickxellomycotina</taxon>
        <taxon>Kickxellomycetes</taxon>
        <taxon>Kickxellales</taxon>
        <taxon>Kickxellaceae</taxon>
        <taxon>Coemansia</taxon>
    </lineage>
</organism>
<name>A0ACC1LAY3_9FUNG</name>
<protein>
    <submittedName>
        <fullName evidence="1">Uncharacterized protein</fullName>
    </submittedName>
</protein>
<accession>A0ACC1LAY3</accession>
<sequence>MTISTSDSALSDRQRARLSQIEQAFSVSTDQLHKIVKQMRTELTLGLTRDNDSCLRMSPSFVHQRTTPQGTSLGMGIEASGRRIRITSVTFAADSTVTDTRTQVFVARPKSISAFFEHTAFCLRTFLQTQGLDNQVLPLGITIGLPIDGSNVCQGAKEDSLDLCGKNVARQLCDTFLRAHLPVRVTSVTNNAVSRLVAARAEVAASFNHGVNAAFMMDDGRAANTEIGRFASPALPLTMWDRRVDRESRRPGARPLEKLVADQYLGEIVRNLITDLMDAQLLFGARVNAQAISREYAFHTAYMAPIIEGDARAILENEFGLRTTEADCQVVRMLCKIVARRAALLAGAMLAALVVHTGGKAVALSGVLFDVNQGLGAEAVDTMHKLLGRPVEVLFQERGAEVLGAAINAASI</sequence>
<dbReference type="Proteomes" id="UP001140096">
    <property type="component" value="Unassembled WGS sequence"/>
</dbReference>
<comment type="caution">
    <text evidence="1">The sequence shown here is derived from an EMBL/GenBank/DDBJ whole genome shotgun (WGS) entry which is preliminary data.</text>
</comment>
<keyword evidence="2" id="KW-1185">Reference proteome</keyword>
<reference evidence="1" key="1">
    <citation type="submission" date="2022-07" db="EMBL/GenBank/DDBJ databases">
        <title>Phylogenomic reconstructions and comparative analyses of Kickxellomycotina fungi.</title>
        <authorList>
            <person name="Reynolds N.K."/>
            <person name="Stajich J.E."/>
            <person name="Barry K."/>
            <person name="Grigoriev I.V."/>
            <person name="Crous P."/>
            <person name="Smith M.E."/>
        </authorList>
    </citation>
    <scope>NUCLEOTIDE SEQUENCE</scope>
    <source>
        <strain evidence="1">CBS 102833</strain>
    </source>
</reference>
<proteinExistence type="predicted"/>